<keyword evidence="4 7" id="KW-0812">Transmembrane</keyword>
<dbReference type="PANTHER" id="PTHR23517">
    <property type="entry name" value="RESISTANCE PROTEIN MDTM, PUTATIVE-RELATED-RELATED"/>
    <property type="match status" value="1"/>
</dbReference>
<dbReference type="Proteomes" id="UP001595457">
    <property type="component" value="Unassembled WGS sequence"/>
</dbReference>
<dbReference type="EMBL" id="JBHRSJ010000035">
    <property type="protein sequence ID" value="MFC2974606.1"/>
    <property type="molecule type" value="Genomic_DNA"/>
</dbReference>
<proteinExistence type="predicted"/>
<dbReference type="SUPFAM" id="SSF103473">
    <property type="entry name" value="MFS general substrate transporter"/>
    <property type="match status" value="1"/>
</dbReference>
<keyword evidence="2" id="KW-0813">Transport</keyword>
<feature type="transmembrane region" description="Helical" evidence="7">
    <location>
        <begin position="108"/>
        <end position="130"/>
    </location>
</feature>
<dbReference type="InterPro" id="IPR020846">
    <property type="entry name" value="MFS_dom"/>
</dbReference>
<dbReference type="RefSeq" id="WP_377816862.1">
    <property type="nucleotide sequence ID" value="NZ_JBHRSJ010000035.1"/>
</dbReference>
<feature type="domain" description="Major facilitator superfamily (MFS) profile" evidence="8">
    <location>
        <begin position="1"/>
        <end position="400"/>
    </location>
</feature>
<evidence type="ECO:0000256" key="3">
    <source>
        <dbReference type="ARBA" id="ARBA00022475"/>
    </source>
</evidence>
<evidence type="ECO:0000256" key="4">
    <source>
        <dbReference type="ARBA" id="ARBA00022692"/>
    </source>
</evidence>
<evidence type="ECO:0000256" key="2">
    <source>
        <dbReference type="ARBA" id="ARBA00022448"/>
    </source>
</evidence>
<keyword evidence="5 7" id="KW-1133">Transmembrane helix</keyword>
<protein>
    <submittedName>
        <fullName evidence="9">MFS transporter</fullName>
    </submittedName>
</protein>
<dbReference type="PANTHER" id="PTHR23517:SF13">
    <property type="entry name" value="MAJOR FACILITATOR SUPERFAMILY MFS_1"/>
    <property type="match status" value="1"/>
</dbReference>
<feature type="transmembrane region" description="Helical" evidence="7">
    <location>
        <begin position="225"/>
        <end position="245"/>
    </location>
</feature>
<feature type="transmembrane region" description="Helical" evidence="7">
    <location>
        <begin position="83"/>
        <end position="102"/>
    </location>
</feature>
<dbReference type="InterPro" id="IPR050171">
    <property type="entry name" value="MFS_Transporters"/>
</dbReference>
<reference evidence="10" key="1">
    <citation type="journal article" date="2019" name="Int. J. Syst. Evol. Microbiol.">
        <title>The Global Catalogue of Microorganisms (GCM) 10K type strain sequencing project: providing services to taxonomists for standard genome sequencing and annotation.</title>
        <authorList>
            <consortium name="The Broad Institute Genomics Platform"/>
            <consortium name="The Broad Institute Genome Sequencing Center for Infectious Disease"/>
            <person name="Wu L."/>
            <person name="Ma J."/>
        </authorList>
    </citation>
    <scope>NUCLEOTIDE SEQUENCE [LARGE SCALE GENOMIC DNA]</scope>
    <source>
        <strain evidence="10">KCTC 62195</strain>
    </source>
</reference>
<dbReference type="PROSITE" id="PS50850">
    <property type="entry name" value="MFS"/>
    <property type="match status" value="1"/>
</dbReference>
<evidence type="ECO:0000313" key="9">
    <source>
        <dbReference type="EMBL" id="MFC2974606.1"/>
    </source>
</evidence>
<gene>
    <name evidence="9" type="ORF">ACFOJE_20645</name>
</gene>
<sequence>MDAPSSSPALHTGLATPRTFLALALVSALLGSTTPSPLYGLYQSLWGFPSVTLSALYALYAFGVLIALACCGRLSDRLPDRRLIILPALGMVALGALLFAFADDLSQLFLGRLLAGLGTGALTGSANAALMDFDALDLRKRAASIATLAFTGGAALGPVLSSTALYLEFWPRSSPFLFNVALALLTGLGLLLGRWPRQPAMPALQRAASGRESPLRALRPIRQPFAMLCAALVLAWSVGSLFVALGPTLLASTLPSGSLAAGGLVVAGFQLSAGASQFLCRQLQARPAIRLGSILLAVSWCGCVASLVYGRGWSFCLFTLLAGTGYGASFVGAVGRLGAIAPAEHRGALNSLLYVAGYLGSALCILGIGAVVDAIGMLPAMTVLAGAVVLAAVALVRSSRFD</sequence>
<feature type="transmembrane region" description="Helical" evidence="7">
    <location>
        <begin position="378"/>
        <end position="396"/>
    </location>
</feature>
<comment type="subcellular location">
    <subcellularLocation>
        <location evidence="1">Cell membrane</location>
        <topology evidence="1">Multi-pass membrane protein</topology>
    </subcellularLocation>
</comment>
<evidence type="ECO:0000256" key="1">
    <source>
        <dbReference type="ARBA" id="ARBA00004651"/>
    </source>
</evidence>
<dbReference type="InterPro" id="IPR011701">
    <property type="entry name" value="MFS"/>
</dbReference>
<evidence type="ECO:0000259" key="8">
    <source>
        <dbReference type="PROSITE" id="PS50850"/>
    </source>
</evidence>
<name>A0ABV7B108_9GAMM</name>
<dbReference type="InterPro" id="IPR036259">
    <property type="entry name" value="MFS_trans_sf"/>
</dbReference>
<feature type="transmembrane region" description="Helical" evidence="7">
    <location>
        <begin position="257"/>
        <end position="279"/>
    </location>
</feature>
<feature type="transmembrane region" description="Helical" evidence="7">
    <location>
        <begin position="351"/>
        <end position="372"/>
    </location>
</feature>
<feature type="transmembrane region" description="Helical" evidence="7">
    <location>
        <begin position="51"/>
        <end position="71"/>
    </location>
</feature>
<keyword evidence="3" id="KW-1003">Cell membrane</keyword>
<feature type="transmembrane region" description="Helical" evidence="7">
    <location>
        <begin position="142"/>
        <end position="167"/>
    </location>
</feature>
<accession>A0ABV7B108</accession>
<organism evidence="9 10">
    <name type="scientific">Azotobacter bryophylli</name>
    <dbReference type="NCBI Taxonomy" id="1986537"/>
    <lineage>
        <taxon>Bacteria</taxon>
        <taxon>Pseudomonadati</taxon>
        <taxon>Pseudomonadota</taxon>
        <taxon>Gammaproteobacteria</taxon>
        <taxon>Pseudomonadales</taxon>
        <taxon>Pseudomonadaceae</taxon>
        <taxon>Azotobacter</taxon>
    </lineage>
</organism>
<evidence type="ECO:0000256" key="5">
    <source>
        <dbReference type="ARBA" id="ARBA00022989"/>
    </source>
</evidence>
<evidence type="ECO:0000313" key="10">
    <source>
        <dbReference type="Proteomes" id="UP001595457"/>
    </source>
</evidence>
<dbReference type="Gene3D" id="1.20.1250.20">
    <property type="entry name" value="MFS general substrate transporter like domains"/>
    <property type="match status" value="1"/>
</dbReference>
<comment type="caution">
    <text evidence="9">The sequence shown here is derived from an EMBL/GenBank/DDBJ whole genome shotgun (WGS) entry which is preliminary data.</text>
</comment>
<feature type="transmembrane region" description="Helical" evidence="7">
    <location>
        <begin position="291"/>
        <end position="309"/>
    </location>
</feature>
<dbReference type="Pfam" id="PF07690">
    <property type="entry name" value="MFS_1"/>
    <property type="match status" value="1"/>
</dbReference>
<keyword evidence="10" id="KW-1185">Reference proteome</keyword>
<keyword evidence="6 7" id="KW-0472">Membrane</keyword>
<feature type="transmembrane region" description="Helical" evidence="7">
    <location>
        <begin position="173"/>
        <end position="192"/>
    </location>
</feature>
<evidence type="ECO:0000256" key="6">
    <source>
        <dbReference type="ARBA" id="ARBA00023136"/>
    </source>
</evidence>
<feature type="transmembrane region" description="Helical" evidence="7">
    <location>
        <begin position="315"/>
        <end position="339"/>
    </location>
</feature>
<evidence type="ECO:0000256" key="7">
    <source>
        <dbReference type="SAM" id="Phobius"/>
    </source>
</evidence>